<dbReference type="InterPro" id="IPR029026">
    <property type="entry name" value="tRNA_m1G_MTases_N"/>
</dbReference>
<dbReference type="NCBIfam" id="NF008692">
    <property type="entry name" value="PRK11713.1-5"/>
    <property type="match status" value="1"/>
</dbReference>
<dbReference type="InterPro" id="IPR015947">
    <property type="entry name" value="PUA-like_sf"/>
</dbReference>
<dbReference type="PANTHER" id="PTHR30027:SF3">
    <property type="entry name" value="16S RRNA (URACIL(1498)-N(3))-METHYLTRANSFERASE"/>
    <property type="match status" value="1"/>
</dbReference>
<evidence type="ECO:0000256" key="12">
    <source>
        <dbReference type="PIRNR" id="PIRNR015601"/>
    </source>
</evidence>
<evidence type="ECO:0000259" key="13">
    <source>
        <dbReference type="Pfam" id="PF04452"/>
    </source>
</evidence>
<evidence type="ECO:0000256" key="5">
    <source>
        <dbReference type="ARBA" id="ARBA00022490"/>
    </source>
</evidence>
<comment type="catalytic activity">
    <reaction evidence="11 12">
        <text>uridine(1498) in 16S rRNA + S-adenosyl-L-methionine = N(3)-methyluridine(1498) in 16S rRNA + S-adenosyl-L-homocysteine + H(+)</text>
        <dbReference type="Rhea" id="RHEA:42920"/>
        <dbReference type="Rhea" id="RHEA-COMP:10283"/>
        <dbReference type="Rhea" id="RHEA-COMP:10284"/>
        <dbReference type="ChEBI" id="CHEBI:15378"/>
        <dbReference type="ChEBI" id="CHEBI:57856"/>
        <dbReference type="ChEBI" id="CHEBI:59789"/>
        <dbReference type="ChEBI" id="CHEBI:65315"/>
        <dbReference type="ChEBI" id="CHEBI:74502"/>
        <dbReference type="EC" id="2.1.1.193"/>
    </reaction>
</comment>
<dbReference type="EMBL" id="CP045798">
    <property type="protein sequence ID" value="QNB46157.1"/>
    <property type="molecule type" value="Genomic_DNA"/>
</dbReference>
<dbReference type="OrthoDB" id="9815641at2"/>
<dbReference type="PIRSF" id="PIRSF015601">
    <property type="entry name" value="MTase_slr0722"/>
    <property type="match status" value="1"/>
</dbReference>
<organism evidence="15 16">
    <name type="scientific">Thermanaerosceptrum fracticalcis</name>
    <dbReference type="NCBI Taxonomy" id="1712410"/>
    <lineage>
        <taxon>Bacteria</taxon>
        <taxon>Bacillati</taxon>
        <taxon>Bacillota</taxon>
        <taxon>Clostridia</taxon>
        <taxon>Eubacteriales</taxon>
        <taxon>Peptococcaceae</taxon>
        <taxon>Thermanaerosceptrum</taxon>
    </lineage>
</organism>
<dbReference type="InterPro" id="IPR029028">
    <property type="entry name" value="Alpha/beta_knot_MTases"/>
</dbReference>
<proteinExistence type="inferred from homology"/>
<evidence type="ECO:0000256" key="3">
    <source>
        <dbReference type="ARBA" id="ARBA00012328"/>
    </source>
</evidence>
<dbReference type="Pfam" id="PF20260">
    <property type="entry name" value="PUA_4"/>
    <property type="match status" value="1"/>
</dbReference>
<dbReference type="GO" id="GO:0005737">
    <property type="term" value="C:cytoplasm"/>
    <property type="evidence" value="ECO:0007669"/>
    <property type="project" value="UniProtKB-SubCell"/>
</dbReference>
<dbReference type="CDD" id="cd18084">
    <property type="entry name" value="RsmE-like"/>
    <property type="match status" value="1"/>
</dbReference>
<dbReference type="SUPFAM" id="SSF75217">
    <property type="entry name" value="alpha/beta knot"/>
    <property type="match status" value="1"/>
</dbReference>
<dbReference type="PANTHER" id="PTHR30027">
    <property type="entry name" value="RIBOSOMAL RNA SMALL SUBUNIT METHYLTRANSFERASE E"/>
    <property type="match status" value="1"/>
</dbReference>
<dbReference type="InterPro" id="IPR046887">
    <property type="entry name" value="RsmE_PUA-like"/>
</dbReference>
<keyword evidence="16" id="KW-1185">Reference proteome</keyword>
<dbReference type="GO" id="GO:0070042">
    <property type="term" value="F:rRNA (uridine-N3-)-methyltransferase activity"/>
    <property type="evidence" value="ECO:0007669"/>
    <property type="project" value="TreeGrafter"/>
</dbReference>
<dbReference type="KEGG" id="tfr:BR63_07425"/>
<comment type="function">
    <text evidence="10 12">Specifically methylates the N3 position of the uracil ring of uridine 1498 (m3U1498) in 16S rRNA. Acts on the fully assembled 30S ribosomal subunit.</text>
</comment>
<evidence type="ECO:0000256" key="2">
    <source>
        <dbReference type="ARBA" id="ARBA00005528"/>
    </source>
</evidence>
<dbReference type="AlphaFoldDB" id="A0A7G6E253"/>
<dbReference type="Pfam" id="PF04452">
    <property type="entry name" value="Methyltrans_RNA"/>
    <property type="match status" value="1"/>
</dbReference>
<evidence type="ECO:0000256" key="6">
    <source>
        <dbReference type="ARBA" id="ARBA00022552"/>
    </source>
</evidence>
<evidence type="ECO:0000256" key="8">
    <source>
        <dbReference type="ARBA" id="ARBA00022679"/>
    </source>
</evidence>
<evidence type="ECO:0000256" key="1">
    <source>
        <dbReference type="ARBA" id="ARBA00004496"/>
    </source>
</evidence>
<keyword evidence="6 12" id="KW-0698">rRNA processing</keyword>
<name>A0A7G6E253_THEFR</name>
<evidence type="ECO:0000256" key="4">
    <source>
        <dbReference type="ARBA" id="ARBA00013673"/>
    </source>
</evidence>
<feature type="domain" description="Ribosomal RNA small subunit methyltransferase E PUA-like" evidence="14">
    <location>
        <begin position="19"/>
        <end position="63"/>
    </location>
</feature>
<dbReference type="InterPro" id="IPR046886">
    <property type="entry name" value="RsmE_MTase_dom"/>
</dbReference>
<evidence type="ECO:0000259" key="14">
    <source>
        <dbReference type="Pfam" id="PF20260"/>
    </source>
</evidence>
<dbReference type="NCBIfam" id="TIGR00046">
    <property type="entry name" value="RsmE family RNA methyltransferase"/>
    <property type="match status" value="1"/>
</dbReference>
<keyword evidence="5 12" id="KW-0963">Cytoplasm</keyword>
<evidence type="ECO:0000256" key="11">
    <source>
        <dbReference type="ARBA" id="ARBA00047944"/>
    </source>
</evidence>
<evidence type="ECO:0000256" key="9">
    <source>
        <dbReference type="ARBA" id="ARBA00022691"/>
    </source>
</evidence>
<evidence type="ECO:0000256" key="7">
    <source>
        <dbReference type="ARBA" id="ARBA00022603"/>
    </source>
</evidence>
<dbReference type="EC" id="2.1.1.193" evidence="3 12"/>
<evidence type="ECO:0000313" key="15">
    <source>
        <dbReference type="EMBL" id="QNB46157.1"/>
    </source>
</evidence>
<accession>A0A7G6E253</accession>
<keyword evidence="7 12" id="KW-0489">Methyltransferase</keyword>
<dbReference type="InterPro" id="IPR006700">
    <property type="entry name" value="RsmE"/>
</dbReference>
<comment type="subcellular location">
    <subcellularLocation>
        <location evidence="1 12">Cytoplasm</location>
    </subcellularLocation>
</comment>
<reference evidence="15 16" key="1">
    <citation type="journal article" date="2019" name="Front. Microbiol.">
        <title>Thermoanaerosceptrum fracticalcis gen. nov. sp. nov., a Novel Fumarate-Fermenting Microorganism From a Deep Fractured Carbonate Aquifer of the US Great Basin.</title>
        <authorList>
            <person name="Hamilton-Brehm S.D."/>
            <person name="Stewart L.E."/>
            <person name="Zavarin M."/>
            <person name="Caldwell M."/>
            <person name="Lawson P.A."/>
            <person name="Onstott T.C."/>
            <person name="Grzymski J."/>
            <person name="Neveux I."/>
            <person name="Lollar B.S."/>
            <person name="Russell C.E."/>
            <person name="Moser D.P."/>
        </authorList>
    </citation>
    <scope>NUCLEOTIDE SEQUENCE [LARGE SCALE GENOMIC DNA]</scope>
    <source>
        <strain evidence="15 16">DRI-13</strain>
    </source>
</reference>
<evidence type="ECO:0000313" key="16">
    <source>
        <dbReference type="Proteomes" id="UP000515847"/>
    </source>
</evidence>
<sequence length="246" mass="27130">MHRFYVSREQINNGTATVNGEEYKHLARVLRLAPGDPVVVFDGAGWEYDGVIKRLQDGQADVSLTSSRFLPRESTLEVWLAQGLPKGDKMELIIQKATELGVRGIIPLELERSIVKLDEKKKKEKRERWQKIAVEAVKQSRRSLIPQVLQPCSLELFLRNIPQGALLLVPWEEGGASLKVVLEKTPSNKPVYIVIGPEGGLSEKEVALARSSGAVTVSLGPRILRTETAGLAAVTAVMYQWGDLGA</sequence>
<dbReference type="SUPFAM" id="SSF88697">
    <property type="entry name" value="PUA domain-like"/>
    <property type="match status" value="1"/>
</dbReference>
<feature type="domain" description="Ribosomal RNA small subunit methyltransferase E methyltransferase" evidence="13">
    <location>
        <begin position="73"/>
        <end position="237"/>
    </location>
</feature>
<evidence type="ECO:0000256" key="10">
    <source>
        <dbReference type="ARBA" id="ARBA00025699"/>
    </source>
</evidence>
<protein>
    <recommendedName>
        <fullName evidence="4 12">Ribosomal RNA small subunit methyltransferase E</fullName>
        <ecNumber evidence="3 12">2.1.1.193</ecNumber>
    </recommendedName>
</protein>
<comment type="similarity">
    <text evidence="2 12">Belongs to the RNA methyltransferase RsmE family.</text>
</comment>
<dbReference type="Gene3D" id="3.40.1280.10">
    <property type="match status" value="1"/>
</dbReference>
<dbReference type="RefSeq" id="WP_034422443.1">
    <property type="nucleotide sequence ID" value="NZ_CP045798.1"/>
</dbReference>
<keyword evidence="8 12" id="KW-0808">Transferase</keyword>
<dbReference type="Proteomes" id="UP000515847">
    <property type="component" value="Chromosome"/>
</dbReference>
<dbReference type="GO" id="GO:0070475">
    <property type="term" value="P:rRNA base methylation"/>
    <property type="evidence" value="ECO:0007669"/>
    <property type="project" value="TreeGrafter"/>
</dbReference>
<keyword evidence="9 12" id="KW-0949">S-adenosyl-L-methionine</keyword>
<gene>
    <name evidence="15" type="ORF">BR63_07425</name>
</gene>